<sequence>MTQRIKALFAWTAQGEESAKLIGVRYLEAGLAVTFHGEAQKDELIFLGEKKDMTHVLYFIDHERLLLISLADEMGGFTVEVLVEDLILPC</sequence>
<protein>
    <submittedName>
        <fullName evidence="2">Uncharacterized protein</fullName>
    </submittedName>
</protein>
<dbReference type="Proteomes" id="UP000184204">
    <property type="component" value="Unassembled WGS sequence"/>
</dbReference>
<name>A0A120MK24_ANAPI</name>
<dbReference type="KEGG" id="cpro:CPRO_03200"/>
<evidence type="ECO:0000313" key="2">
    <source>
        <dbReference type="EMBL" id="SHE27172.1"/>
    </source>
</evidence>
<reference evidence="2" key="4">
    <citation type="submission" date="2016-11" db="EMBL/GenBank/DDBJ databases">
        <authorList>
            <person name="Varghese N."/>
            <person name="Submissions S."/>
        </authorList>
    </citation>
    <scope>NUCLEOTIDE SEQUENCE</scope>
    <source>
        <strain evidence="2">DSM 1682</strain>
    </source>
</reference>
<organism evidence="2 4">
    <name type="scientific">Anaerotignum propionicum DSM 1682</name>
    <dbReference type="NCBI Taxonomy" id="991789"/>
    <lineage>
        <taxon>Bacteria</taxon>
        <taxon>Bacillati</taxon>
        <taxon>Bacillota</taxon>
        <taxon>Clostridia</taxon>
        <taxon>Lachnospirales</taxon>
        <taxon>Anaerotignaceae</taxon>
        <taxon>Anaerotignum</taxon>
    </lineage>
</organism>
<dbReference type="EMBL" id="CP014223">
    <property type="protein sequence ID" value="AMJ39942.1"/>
    <property type="molecule type" value="Genomic_DNA"/>
</dbReference>
<dbReference type="OrthoDB" id="2064795at2"/>
<proteinExistence type="predicted"/>
<dbReference type="Proteomes" id="UP000068026">
    <property type="component" value="Chromosome"/>
</dbReference>
<dbReference type="EMBL" id="FQUA01000001">
    <property type="protein sequence ID" value="SHE27172.1"/>
    <property type="molecule type" value="Genomic_DNA"/>
</dbReference>
<evidence type="ECO:0000313" key="3">
    <source>
        <dbReference type="Proteomes" id="UP000068026"/>
    </source>
</evidence>
<accession>A0A120MK24</accession>
<reference evidence="3" key="2">
    <citation type="submission" date="2016-01" db="EMBL/GenBank/DDBJ databases">
        <authorList>
            <person name="Poehlein A."/>
            <person name="Schlien K."/>
            <person name="Gottschalk G."/>
            <person name="Buckel W."/>
            <person name="Daniel R."/>
        </authorList>
    </citation>
    <scope>NUCLEOTIDE SEQUENCE [LARGE SCALE GENOMIC DNA]</scope>
    <source>
        <strain evidence="3">X2</strain>
    </source>
</reference>
<dbReference type="AlphaFoldDB" id="A0A120MK24"/>
<keyword evidence="3" id="KW-1185">Reference proteome</keyword>
<evidence type="ECO:0000313" key="1">
    <source>
        <dbReference type="EMBL" id="AMJ39942.1"/>
    </source>
</evidence>
<evidence type="ECO:0000313" key="4">
    <source>
        <dbReference type="Proteomes" id="UP000184204"/>
    </source>
</evidence>
<reference evidence="1 3" key="1">
    <citation type="journal article" date="2016" name="Genome Announc.">
        <title>Complete Genome Sequence of the Amino Acid-Fermenting Clostridium propionicum X2 (DSM 1682).</title>
        <authorList>
            <person name="Poehlein A."/>
            <person name="Schlien K."/>
            <person name="Chowdhury N.P."/>
            <person name="Gottschalk G."/>
            <person name="Buckel W."/>
            <person name="Daniel R."/>
        </authorList>
    </citation>
    <scope>NUCLEOTIDE SEQUENCE [LARGE SCALE GENOMIC DNA]</scope>
    <source>
        <strain evidence="1 3">X2</strain>
    </source>
</reference>
<gene>
    <name evidence="1" type="ORF">CPRO_03200</name>
    <name evidence="2" type="ORF">SAMN02745151_00031</name>
</gene>
<reference evidence="4" key="3">
    <citation type="submission" date="2016-11" db="EMBL/GenBank/DDBJ databases">
        <authorList>
            <person name="Jaros S."/>
            <person name="Januszkiewicz K."/>
            <person name="Wedrychowicz H."/>
        </authorList>
    </citation>
    <scope>NUCLEOTIDE SEQUENCE [LARGE SCALE GENOMIC DNA]</scope>
    <source>
        <strain evidence="4">DSM 1682</strain>
    </source>
</reference>
<dbReference type="RefSeq" id="WP_066047066.1">
    <property type="nucleotide sequence ID" value="NZ_CP014223.1"/>
</dbReference>